<dbReference type="KEGG" id="strg:SRT_15490"/>
<organism evidence="1 2">
    <name type="scientific">Streptococcus troglodytae</name>
    <dbReference type="NCBI Taxonomy" id="1111760"/>
    <lineage>
        <taxon>Bacteria</taxon>
        <taxon>Bacillati</taxon>
        <taxon>Bacillota</taxon>
        <taxon>Bacilli</taxon>
        <taxon>Lactobacillales</taxon>
        <taxon>Streptococcaceae</taxon>
        <taxon>Streptococcus</taxon>
    </lineage>
</organism>
<gene>
    <name evidence="1" type="ORF">SRT_15490</name>
</gene>
<dbReference type="Proteomes" id="UP000217758">
    <property type="component" value="Chromosome"/>
</dbReference>
<protein>
    <submittedName>
        <fullName evidence="1">Membrane protein</fullName>
    </submittedName>
</protein>
<reference evidence="1 2" key="1">
    <citation type="journal article" date="2016" name="Microbiol. Immunol.">
        <title>Complete genome sequence of Streptococcus troglodytae TKU31 isolated from the oral cavity of a chimpanzee (Pan troglodytes).</title>
        <authorList>
            <person name="Okamoto M."/>
            <person name="Naito M."/>
            <person name="Miyanohara M."/>
            <person name="Imai S."/>
            <person name="Nomura Y."/>
            <person name="Saito W."/>
            <person name="Momoi Y."/>
            <person name="Takada K."/>
            <person name="Miyabe-Nishiwaki T."/>
            <person name="Tomonaga M."/>
            <person name="Hanada N."/>
        </authorList>
    </citation>
    <scope>NUCLEOTIDE SEQUENCE [LARGE SCALE GENOMIC DNA]</scope>
    <source>
        <strain evidence="2">TKU 31</strain>
    </source>
</reference>
<accession>A0A1L7LL25</accession>
<keyword evidence="2" id="KW-1185">Reference proteome</keyword>
<proteinExistence type="predicted"/>
<sequence>MSMSTFIIAILIAAGAFLGIRHYIKQKGSCGDCDCACPVKDEMKKSSKIH</sequence>
<evidence type="ECO:0000313" key="1">
    <source>
        <dbReference type="EMBL" id="BAQ24810.1"/>
    </source>
</evidence>
<evidence type="ECO:0000313" key="2">
    <source>
        <dbReference type="Proteomes" id="UP000217758"/>
    </source>
</evidence>
<dbReference type="AlphaFoldDB" id="A0A1L7LL25"/>
<name>A0A1L7LL25_9STRE</name>
<dbReference type="EMBL" id="AP014612">
    <property type="protein sequence ID" value="BAQ24810.1"/>
    <property type="molecule type" value="Genomic_DNA"/>
</dbReference>